<dbReference type="Pfam" id="PF20151">
    <property type="entry name" value="DUF6533"/>
    <property type="match status" value="1"/>
</dbReference>
<dbReference type="OrthoDB" id="3266891at2759"/>
<feature type="transmembrane region" description="Helical" evidence="2">
    <location>
        <begin position="110"/>
        <end position="127"/>
    </location>
</feature>
<reference evidence="4 5" key="1">
    <citation type="submission" date="2015-04" db="EMBL/GenBank/DDBJ databases">
        <title>Complete genome sequence of Schizopora paradoxa KUC8140, a cosmopolitan wood degrader in East Asia.</title>
        <authorList>
            <consortium name="DOE Joint Genome Institute"/>
            <person name="Min B."/>
            <person name="Park H."/>
            <person name="Jang Y."/>
            <person name="Kim J.-J."/>
            <person name="Kim K.H."/>
            <person name="Pangilinan J."/>
            <person name="Lipzen A."/>
            <person name="Riley R."/>
            <person name="Grigoriev I.V."/>
            <person name="Spatafora J.W."/>
            <person name="Choi I.-G."/>
        </authorList>
    </citation>
    <scope>NUCLEOTIDE SEQUENCE [LARGE SCALE GENOMIC DNA]</scope>
    <source>
        <strain evidence="4 5">KUC8140</strain>
    </source>
</reference>
<evidence type="ECO:0000256" key="2">
    <source>
        <dbReference type="SAM" id="Phobius"/>
    </source>
</evidence>
<feature type="transmembrane region" description="Helical" evidence="2">
    <location>
        <begin position="56"/>
        <end position="76"/>
    </location>
</feature>
<accession>A0A0H2RTL0</accession>
<organism evidence="4 5">
    <name type="scientific">Schizopora paradoxa</name>
    <dbReference type="NCBI Taxonomy" id="27342"/>
    <lineage>
        <taxon>Eukaryota</taxon>
        <taxon>Fungi</taxon>
        <taxon>Dikarya</taxon>
        <taxon>Basidiomycota</taxon>
        <taxon>Agaricomycotina</taxon>
        <taxon>Agaricomycetes</taxon>
        <taxon>Hymenochaetales</taxon>
        <taxon>Schizoporaceae</taxon>
        <taxon>Schizopora</taxon>
    </lineage>
</organism>
<evidence type="ECO:0000256" key="1">
    <source>
        <dbReference type="SAM" id="MobiDB-lite"/>
    </source>
</evidence>
<feature type="domain" description="DUF6533" evidence="3">
    <location>
        <begin position="21"/>
        <end position="65"/>
    </location>
</feature>
<evidence type="ECO:0000313" key="4">
    <source>
        <dbReference type="EMBL" id="KLO08171.1"/>
    </source>
</evidence>
<keyword evidence="2" id="KW-0472">Membrane</keyword>
<evidence type="ECO:0000313" key="5">
    <source>
        <dbReference type="Proteomes" id="UP000053477"/>
    </source>
</evidence>
<feature type="transmembrane region" description="Helical" evidence="2">
    <location>
        <begin position="139"/>
        <end position="158"/>
    </location>
</feature>
<feature type="transmembrane region" description="Helical" evidence="2">
    <location>
        <begin position="199"/>
        <end position="218"/>
    </location>
</feature>
<evidence type="ECO:0000259" key="3">
    <source>
        <dbReference type="Pfam" id="PF20151"/>
    </source>
</evidence>
<dbReference type="Proteomes" id="UP000053477">
    <property type="component" value="Unassembled WGS sequence"/>
</dbReference>
<dbReference type="AlphaFoldDB" id="A0A0H2RTL0"/>
<feature type="region of interest" description="Disordered" evidence="1">
    <location>
        <begin position="338"/>
        <end position="359"/>
    </location>
</feature>
<keyword evidence="2" id="KW-0812">Transmembrane</keyword>
<keyword evidence="5" id="KW-1185">Reference proteome</keyword>
<name>A0A0H2RTL0_9AGAM</name>
<feature type="transmembrane region" description="Helical" evidence="2">
    <location>
        <begin position="246"/>
        <end position="265"/>
    </location>
</feature>
<dbReference type="InParanoid" id="A0A0H2RTL0"/>
<proteinExistence type="predicted"/>
<protein>
    <recommendedName>
        <fullName evidence="3">DUF6533 domain-containing protein</fullName>
    </recommendedName>
</protein>
<dbReference type="InterPro" id="IPR045340">
    <property type="entry name" value="DUF6533"/>
</dbReference>
<feature type="transmembrane region" description="Helical" evidence="2">
    <location>
        <begin position="271"/>
        <end position="291"/>
    </location>
</feature>
<dbReference type="EMBL" id="KQ086103">
    <property type="protein sequence ID" value="KLO08171.1"/>
    <property type="molecule type" value="Genomic_DNA"/>
</dbReference>
<sequence length="383" mass="43258">MDAVDYRTLDSAFFFKHACRYSTLSSMALLLYDYVHTLPDEIDLVWRAPRSTANAIFFFHRYTLLIFCLAFTTLMLQNHPTERTCKAIAILRRRHLNCSAGQAAFDLQAWSTWVCSFLTEILLMFWVNAVYHLNNIHRVAMLVTFAAMSSATAIALGVELPKFDASVEMPACSLVTVDNTADLMGLLWREEQHTPPHMIFAYLVPSVVYELVLLGLLIRKAIQLFQAGGSRCDGTALGFIFMRDSIIYLIIIFAVYVTNAIIWTFAPRQLFQLGVGFGISLSCILGSRLLLNLRGAYRGRRQFTATDLLSRSSRWDHLFHGNESVRVLELEPEPEQELEADSEMREVDQDQDGGHGGLRQSCPRLSLRLSLELGICEETGIAV</sequence>
<keyword evidence="2" id="KW-1133">Transmembrane helix</keyword>
<gene>
    <name evidence="4" type="ORF">SCHPADRAFT_618100</name>
</gene>